<dbReference type="AlphaFoldDB" id="A0A4S4BJ75"/>
<comment type="caution">
    <text evidence="1">The sequence shown here is derived from an EMBL/GenBank/DDBJ whole genome shotgun (WGS) entry which is preliminary data.</text>
</comment>
<dbReference type="RefSeq" id="WP_136359213.1">
    <property type="nucleotide sequence ID" value="NZ_CP046266.1"/>
</dbReference>
<accession>A0A4S4BJ75</accession>
<name>A0A4S4BJ75_9BACI</name>
<protein>
    <submittedName>
        <fullName evidence="1">Uncharacterized protein</fullName>
    </submittedName>
</protein>
<sequence length="80" mass="9088">MKKLFTKRPETIDFRTFCSSGSPEYVSAKKKLNELFKQHQQNSINNRRTITAYSLAINPLTLFDIHFLLAAGCVVLVAVL</sequence>
<evidence type="ECO:0000313" key="1">
    <source>
        <dbReference type="EMBL" id="THF74108.1"/>
    </source>
</evidence>
<dbReference type="Proteomes" id="UP000310334">
    <property type="component" value="Unassembled WGS sequence"/>
</dbReference>
<reference evidence="1 2" key="1">
    <citation type="submission" date="2019-04" db="EMBL/GenBank/DDBJ databases">
        <title>Bacillus sediminilitoris sp. nov., isolated from a tidal flat sediment on the East China Sea.</title>
        <authorList>
            <person name="Wei Y."/>
            <person name="Mao H."/>
            <person name="Fang J."/>
        </authorList>
    </citation>
    <scope>NUCLEOTIDE SEQUENCE [LARGE SCALE GENOMIC DNA]</scope>
    <source>
        <strain evidence="1 2">DSL-17</strain>
    </source>
</reference>
<organism evidence="1 2">
    <name type="scientific">Metabacillus sediminilitoris</name>
    <dbReference type="NCBI Taxonomy" id="2567941"/>
    <lineage>
        <taxon>Bacteria</taxon>
        <taxon>Bacillati</taxon>
        <taxon>Bacillota</taxon>
        <taxon>Bacilli</taxon>
        <taxon>Bacillales</taxon>
        <taxon>Bacillaceae</taxon>
        <taxon>Metabacillus</taxon>
    </lineage>
</organism>
<evidence type="ECO:0000313" key="2">
    <source>
        <dbReference type="Proteomes" id="UP000310334"/>
    </source>
</evidence>
<dbReference type="EMBL" id="SSNT01000041">
    <property type="protein sequence ID" value="THF74108.1"/>
    <property type="molecule type" value="Genomic_DNA"/>
</dbReference>
<gene>
    <name evidence="1" type="ORF">E6W99_25760</name>
</gene>
<keyword evidence="2" id="KW-1185">Reference proteome</keyword>
<proteinExistence type="predicted"/>